<sequence length="401" mass="45250">MSSFQRNLFQKKLREAEASLGLNFNEDEEAPPPTASPHTITTNCASPTPPIFSNPTSSSLRTAKPTNQTLPTWDQFFSHNDNVTYQEKGLQFQTYYEPPSSSTSPVFICHHGAGSSGLTFAMFTKQIRHIMEEQSQDNQDCIAGVYSFDARGHGLSTSIDKDHDPVTDFGIDYFIDDFCYLTRRFIQEHCKPTNPVYLLGHSLGGSVVTKASFSLKDLVQIKGVIMIDIVEETAVRSLSGMYQYINTLPSQFATVQDCIDWHIKSGLVRDRSSAEISIPSLIRLNPVTNKYQWILDLRKTQSYWNDWFTSLSSQFIRAPFSKLLVLAGTDNLDKDLMIGQMQGKYQLVVFQDSGHFVQEDCSSRLAYTVMEFYQRTCGSAGNGSEVKIKTNWGMNKKSYQK</sequence>
<evidence type="ECO:0000256" key="3">
    <source>
        <dbReference type="ARBA" id="ARBA00022487"/>
    </source>
</evidence>
<dbReference type="EC" id="3.1.1.-" evidence="6"/>
<dbReference type="PIRSF" id="PIRSF022950">
    <property type="entry name" value="PPase_methylesterase_euk"/>
    <property type="match status" value="1"/>
</dbReference>
<dbReference type="Gene3D" id="3.40.50.1820">
    <property type="entry name" value="alpha/beta hydrolase"/>
    <property type="match status" value="1"/>
</dbReference>
<dbReference type="InterPro" id="IPR029058">
    <property type="entry name" value="AB_hydrolase_fold"/>
</dbReference>
<organism evidence="10 11">
    <name type="scientific">Wickerhamomyces pijperi</name>
    <name type="common">Yeast</name>
    <name type="synonym">Pichia pijperi</name>
    <dbReference type="NCBI Taxonomy" id="599730"/>
    <lineage>
        <taxon>Eukaryota</taxon>
        <taxon>Fungi</taxon>
        <taxon>Dikarya</taxon>
        <taxon>Ascomycota</taxon>
        <taxon>Saccharomycotina</taxon>
        <taxon>Saccharomycetes</taxon>
        <taxon>Phaffomycetales</taxon>
        <taxon>Wickerhamomycetaceae</taxon>
        <taxon>Wickerhamomyces</taxon>
    </lineage>
</organism>
<evidence type="ECO:0000256" key="2">
    <source>
        <dbReference type="ARBA" id="ARBA00020672"/>
    </source>
</evidence>
<feature type="active site" evidence="7">
    <location>
        <position position="202"/>
    </location>
</feature>
<feature type="region of interest" description="Disordered" evidence="8">
    <location>
        <begin position="23"/>
        <end position="65"/>
    </location>
</feature>
<reference evidence="10" key="2">
    <citation type="submission" date="2021-01" db="EMBL/GenBank/DDBJ databases">
        <authorList>
            <person name="Schikora-Tamarit M.A."/>
        </authorList>
    </citation>
    <scope>NUCLEOTIDE SEQUENCE</scope>
    <source>
        <strain evidence="10">CBS2887</strain>
    </source>
</reference>
<feature type="compositionally biased region" description="Polar residues" evidence="8">
    <location>
        <begin position="36"/>
        <end position="46"/>
    </location>
</feature>
<dbReference type="PANTHER" id="PTHR14189:SF0">
    <property type="entry name" value="PROTEIN PHOSPHATASE METHYLESTERASE 1"/>
    <property type="match status" value="1"/>
</dbReference>
<evidence type="ECO:0000256" key="6">
    <source>
        <dbReference type="PIRNR" id="PIRNR022950"/>
    </source>
</evidence>
<evidence type="ECO:0000256" key="1">
    <source>
        <dbReference type="ARBA" id="ARBA00008645"/>
    </source>
</evidence>
<dbReference type="OrthoDB" id="194865at2759"/>
<evidence type="ECO:0000313" key="11">
    <source>
        <dbReference type="Proteomes" id="UP000774326"/>
    </source>
</evidence>
<proteinExistence type="inferred from homology"/>
<dbReference type="SUPFAM" id="SSF53474">
    <property type="entry name" value="alpha/beta-Hydrolases"/>
    <property type="match status" value="1"/>
</dbReference>
<dbReference type="EMBL" id="JAEUBG010005163">
    <property type="protein sequence ID" value="KAH3677558.1"/>
    <property type="molecule type" value="Genomic_DNA"/>
</dbReference>
<dbReference type="PANTHER" id="PTHR14189">
    <property type="entry name" value="PROTEIN PHOSPHATASE METHYLESTERASE-1 RELATED"/>
    <property type="match status" value="1"/>
</dbReference>
<keyword evidence="11" id="KW-1185">Reference proteome</keyword>
<dbReference type="InterPro" id="IPR016812">
    <property type="entry name" value="PPase_methylesterase_euk"/>
</dbReference>
<protein>
    <recommendedName>
        <fullName evidence="2 6">Protein phosphatase methylesterase 1</fullName>
        <shortName evidence="6">PME-1</shortName>
        <ecNumber evidence="6">3.1.1.-</ecNumber>
    </recommendedName>
</protein>
<feature type="active site" evidence="7">
    <location>
        <position position="355"/>
    </location>
</feature>
<feature type="active site" evidence="7">
    <location>
        <position position="228"/>
    </location>
</feature>
<dbReference type="Pfam" id="PF00561">
    <property type="entry name" value="Abhydrolase_1"/>
    <property type="match status" value="1"/>
</dbReference>
<evidence type="ECO:0000256" key="5">
    <source>
        <dbReference type="ARBA" id="ARBA00049203"/>
    </source>
</evidence>
<evidence type="ECO:0000313" key="10">
    <source>
        <dbReference type="EMBL" id="KAH3677558.1"/>
    </source>
</evidence>
<comment type="caution">
    <text evidence="10">The sequence shown here is derived from an EMBL/GenBank/DDBJ whole genome shotgun (WGS) entry which is preliminary data.</text>
</comment>
<comment type="catalytic activity">
    <reaction evidence="5">
        <text>[phosphatase 2A protein]-C-terminal L-leucine methyl ester + H2O = [phosphatase 2A protein]-C-terminal L-leucine + methanol + H(+)</text>
        <dbReference type="Rhea" id="RHEA:48548"/>
        <dbReference type="Rhea" id="RHEA-COMP:12134"/>
        <dbReference type="Rhea" id="RHEA-COMP:12135"/>
        <dbReference type="ChEBI" id="CHEBI:15377"/>
        <dbReference type="ChEBI" id="CHEBI:15378"/>
        <dbReference type="ChEBI" id="CHEBI:17790"/>
        <dbReference type="ChEBI" id="CHEBI:90516"/>
        <dbReference type="ChEBI" id="CHEBI:90517"/>
        <dbReference type="EC" id="3.1.1.89"/>
    </reaction>
</comment>
<dbReference type="InterPro" id="IPR000073">
    <property type="entry name" value="AB_hydrolase_1"/>
</dbReference>
<evidence type="ECO:0000256" key="8">
    <source>
        <dbReference type="SAM" id="MobiDB-lite"/>
    </source>
</evidence>
<name>A0A9P8PSK1_WICPI</name>
<evidence type="ECO:0000256" key="7">
    <source>
        <dbReference type="PIRSR" id="PIRSR022950-1"/>
    </source>
</evidence>
<dbReference type="Proteomes" id="UP000774326">
    <property type="component" value="Unassembled WGS sequence"/>
</dbReference>
<evidence type="ECO:0000259" key="9">
    <source>
        <dbReference type="Pfam" id="PF00561"/>
    </source>
</evidence>
<dbReference type="GO" id="GO:0051723">
    <property type="term" value="F:protein methylesterase activity"/>
    <property type="evidence" value="ECO:0007669"/>
    <property type="project" value="UniProtKB-EC"/>
</dbReference>
<keyword evidence="4 6" id="KW-0378">Hydrolase</keyword>
<feature type="domain" description="AB hydrolase-1" evidence="9">
    <location>
        <begin position="105"/>
        <end position="360"/>
    </location>
</feature>
<keyword evidence="3 6" id="KW-0719">Serine esterase</keyword>
<accession>A0A9P8PSK1</accession>
<reference evidence="10" key="1">
    <citation type="journal article" date="2021" name="Open Biol.">
        <title>Shared evolutionary footprints suggest mitochondrial oxidative damage underlies multiple complex I losses in fungi.</title>
        <authorList>
            <person name="Schikora-Tamarit M.A."/>
            <person name="Marcet-Houben M."/>
            <person name="Nosek J."/>
            <person name="Gabaldon T."/>
        </authorList>
    </citation>
    <scope>NUCLEOTIDE SEQUENCE</scope>
    <source>
        <strain evidence="10">CBS2887</strain>
    </source>
</reference>
<evidence type="ECO:0000256" key="4">
    <source>
        <dbReference type="ARBA" id="ARBA00022801"/>
    </source>
</evidence>
<comment type="function">
    <text evidence="6">Demethylates proteins that have been reversibly carboxymethylated.</text>
</comment>
<feature type="compositionally biased region" description="Polar residues" evidence="8">
    <location>
        <begin position="53"/>
        <end position="65"/>
    </location>
</feature>
<gene>
    <name evidence="10" type="ORF">WICPIJ_008965</name>
</gene>
<dbReference type="AlphaFoldDB" id="A0A9P8PSK1"/>
<comment type="similarity">
    <text evidence="1 6">Belongs to the AB hydrolase superfamily.</text>
</comment>